<protein>
    <recommendedName>
        <fullName evidence="2">CHK kinase-like domain-containing protein</fullName>
    </recommendedName>
</protein>
<dbReference type="Proteomes" id="UP001381693">
    <property type="component" value="Unassembled WGS sequence"/>
</dbReference>
<dbReference type="SMART" id="SM00587">
    <property type="entry name" value="CHK"/>
    <property type="match status" value="1"/>
</dbReference>
<organism evidence="3 4">
    <name type="scientific">Halocaridina rubra</name>
    <name type="common">Hawaiian red shrimp</name>
    <dbReference type="NCBI Taxonomy" id="373956"/>
    <lineage>
        <taxon>Eukaryota</taxon>
        <taxon>Metazoa</taxon>
        <taxon>Ecdysozoa</taxon>
        <taxon>Arthropoda</taxon>
        <taxon>Crustacea</taxon>
        <taxon>Multicrustacea</taxon>
        <taxon>Malacostraca</taxon>
        <taxon>Eumalacostraca</taxon>
        <taxon>Eucarida</taxon>
        <taxon>Decapoda</taxon>
        <taxon>Pleocyemata</taxon>
        <taxon>Caridea</taxon>
        <taxon>Atyoidea</taxon>
        <taxon>Atyidae</taxon>
        <taxon>Halocaridina</taxon>
    </lineage>
</organism>
<dbReference type="PANTHER" id="PTHR11012">
    <property type="entry name" value="PROTEIN KINASE-LIKE DOMAIN-CONTAINING"/>
    <property type="match status" value="1"/>
</dbReference>
<dbReference type="AlphaFoldDB" id="A0AAN9A6S1"/>
<sequence length="444" mass="51432">MNNTVLFSQLISSLSFFTVANTNSEVAVTPQSLVNGDDVKKVLEADKRKEAQLISYEVIDFTKRGDNYACVVSSVKVKYDLHEKQDYVSYVVKLNPCRNFTGYEDLTAIMFKKEAKFYADIVPELNAVLEALNQDPLKFPKCYHYNLTMGKEQIYFEDLRSRDFRMFDRRKGMDELHTPLVLREMARLHAAAYLLQCQNPKEPLEQKFDFLKRDWLNFTDNDAISEMMRQLLHNYLTNSISMLKRVGGYESAIAWVESLIPRVEEILTQGMQSKRFGTINHGDCWNNNILFRYDDEGKPIDVILLDLQICRKASLACDLNYFLYTSLTGSVRQPNLKDFLSTYYSSYKGVLEDAGRDMFFNEDDLMKEFREKNTLGAFFGMMIVPIMLMEPEDVPDMSGKDDSDMDNLVQEFQDKAMDMLNTNPLLKPRFLAIFDDMMETGLIP</sequence>
<dbReference type="PANTHER" id="PTHR11012:SF30">
    <property type="entry name" value="PROTEIN KINASE-LIKE DOMAIN-CONTAINING"/>
    <property type="match status" value="1"/>
</dbReference>
<evidence type="ECO:0000313" key="3">
    <source>
        <dbReference type="EMBL" id="KAK7082821.1"/>
    </source>
</evidence>
<feature type="chain" id="PRO_5043003202" description="CHK kinase-like domain-containing protein" evidence="1">
    <location>
        <begin position="23"/>
        <end position="444"/>
    </location>
</feature>
<dbReference type="InterPro" id="IPR011009">
    <property type="entry name" value="Kinase-like_dom_sf"/>
</dbReference>
<dbReference type="InterPro" id="IPR015897">
    <property type="entry name" value="CHK_kinase-like"/>
</dbReference>
<keyword evidence="4" id="KW-1185">Reference proteome</keyword>
<proteinExistence type="predicted"/>
<dbReference type="SUPFAM" id="SSF56112">
    <property type="entry name" value="Protein kinase-like (PK-like)"/>
    <property type="match status" value="1"/>
</dbReference>
<name>A0AAN9A6S1_HALRR</name>
<dbReference type="Gene3D" id="3.90.1200.10">
    <property type="match status" value="1"/>
</dbReference>
<feature type="signal peptide" evidence="1">
    <location>
        <begin position="1"/>
        <end position="22"/>
    </location>
</feature>
<reference evidence="3 4" key="1">
    <citation type="submission" date="2023-11" db="EMBL/GenBank/DDBJ databases">
        <title>Halocaridina rubra genome assembly.</title>
        <authorList>
            <person name="Smith C."/>
        </authorList>
    </citation>
    <scope>NUCLEOTIDE SEQUENCE [LARGE SCALE GENOMIC DNA]</scope>
    <source>
        <strain evidence="3">EP-1</strain>
        <tissue evidence="3">Whole</tissue>
    </source>
</reference>
<comment type="caution">
    <text evidence="3">The sequence shown here is derived from an EMBL/GenBank/DDBJ whole genome shotgun (WGS) entry which is preliminary data.</text>
</comment>
<dbReference type="EMBL" id="JAXCGZ010003883">
    <property type="protein sequence ID" value="KAK7082821.1"/>
    <property type="molecule type" value="Genomic_DNA"/>
</dbReference>
<dbReference type="InterPro" id="IPR004119">
    <property type="entry name" value="EcKL"/>
</dbReference>
<feature type="domain" description="CHK kinase-like" evidence="2">
    <location>
        <begin position="154"/>
        <end position="353"/>
    </location>
</feature>
<keyword evidence="1" id="KW-0732">Signal</keyword>
<dbReference type="Pfam" id="PF02958">
    <property type="entry name" value="EcKL"/>
    <property type="match status" value="1"/>
</dbReference>
<evidence type="ECO:0000256" key="1">
    <source>
        <dbReference type="SAM" id="SignalP"/>
    </source>
</evidence>
<evidence type="ECO:0000259" key="2">
    <source>
        <dbReference type="SMART" id="SM00587"/>
    </source>
</evidence>
<gene>
    <name evidence="3" type="ORF">SK128_022980</name>
</gene>
<evidence type="ECO:0000313" key="4">
    <source>
        <dbReference type="Proteomes" id="UP001381693"/>
    </source>
</evidence>
<accession>A0AAN9A6S1</accession>